<comment type="caution">
    <text evidence="2">The sequence shown here is derived from an EMBL/GenBank/DDBJ whole genome shotgun (WGS) entry which is preliminary data.</text>
</comment>
<dbReference type="Pfam" id="PF08560">
    <property type="entry name" value="DUF1757"/>
    <property type="match status" value="1"/>
</dbReference>
<dbReference type="InterPro" id="IPR013869">
    <property type="entry name" value="DUF1757"/>
</dbReference>
<keyword evidence="3" id="KW-1185">Reference proteome</keyword>
<evidence type="ECO:0000313" key="3">
    <source>
        <dbReference type="Proteomes" id="UP000239899"/>
    </source>
</evidence>
<dbReference type="Proteomes" id="UP000239899">
    <property type="component" value="Unassembled WGS sequence"/>
</dbReference>
<evidence type="ECO:0000313" key="2">
    <source>
        <dbReference type="EMBL" id="PRW58643.1"/>
    </source>
</evidence>
<keyword evidence="1" id="KW-0812">Transmembrane</keyword>
<keyword evidence="1" id="KW-1133">Transmembrane helix</keyword>
<dbReference type="OrthoDB" id="544298at2759"/>
<name>A0A2P6TX52_CHLSO</name>
<organism evidence="2 3">
    <name type="scientific">Chlorella sorokiniana</name>
    <name type="common">Freshwater green alga</name>
    <dbReference type="NCBI Taxonomy" id="3076"/>
    <lineage>
        <taxon>Eukaryota</taxon>
        <taxon>Viridiplantae</taxon>
        <taxon>Chlorophyta</taxon>
        <taxon>core chlorophytes</taxon>
        <taxon>Trebouxiophyceae</taxon>
        <taxon>Chlorellales</taxon>
        <taxon>Chlorellaceae</taxon>
        <taxon>Chlorella clade</taxon>
        <taxon>Chlorella</taxon>
    </lineage>
</organism>
<reference evidence="2 3" key="1">
    <citation type="journal article" date="2018" name="Plant J.">
        <title>Genome sequences of Chlorella sorokiniana UTEX 1602 and Micractinium conductrix SAG 241.80: implications to maltose excretion by a green alga.</title>
        <authorList>
            <person name="Arriola M.B."/>
            <person name="Velmurugan N."/>
            <person name="Zhang Y."/>
            <person name="Plunkett M.H."/>
            <person name="Hondzo H."/>
            <person name="Barney B.M."/>
        </authorList>
    </citation>
    <scope>NUCLEOTIDE SEQUENCE [LARGE SCALE GENOMIC DNA]</scope>
    <source>
        <strain evidence="3">UTEX 1602</strain>
    </source>
</reference>
<proteinExistence type="predicted"/>
<gene>
    <name evidence="2" type="ORF">C2E21_3250</name>
</gene>
<dbReference type="PANTHER" id="PTHR38636">
    <property type="entry name" value="PROTEIN CBG20488"/>
    <property type="match status" value="1"/>
</dbReference>
<dbReference type="AlphaFoldDB" id="A0A2P6TX52"/>
<keyword evidence="1" id="KW-0472">Membrane</keyword>
<sequence>MATAASKQAAQAAAEEPEFDPTLDSWQVNYARLLSHVMQKGFQVGGLVGCLVVAPIVFYRARQGGTTAAVPKAVNAVFKTVMASTAASTAMAVARMASIDNMKEGLEDRAYRLHYNQGQVRTDHFAQIGTLVGGTAAVALLPASAAAVVAGGAAGAAVGVLAHVATAPKPEE</sequence>
<evidence type="ECO:0000256" key="1">
    <source>
        <dbReference type="SAM" id="Phobius"/>
    </source>
</evidence>
<dbReference type="EMBL" id="LHPG02000005">
    <property type="protein sequence ID" value="PRW58643.1"/>
    <property type="molecule type" value="Genomic_DNA"/>
</dbReference>
<accession>A0A2P6TX52</accession>
<dbReference type="PANTHER" id="PTHR38636:SF1">
    <property type="entry name" value="CHLORIDE CHANNEL PROTEIN CLC-D"/>
    <property type="match status" value="1"/>
</dbReference>
<feature type="transmembrane region" description="Helical" evidence="1">
    <location>
        <begin position="42"/>
        <end position="61"/>
    </location>
</feature>
<protein>
    <submittedName>
        <fullName evidence="2">Uncharacterized protein</fullName>
    </submittedName>
</protein>